<sequence>MIIYYSLTGHTKKVALEIAKKTEDELYEIQLDKPYKSNPLVLARFTREKAKGVIPTAHKIDIDDDVIYLGYPMWGGDMSLAMQGFLMANDLSGKHIKPFITSGKSTLEMSLKTLKKLAPDAKIDANFNPDML</sequence>
<reference evidence="2" key="1">
    <citation type="submission" date="2021-05" db="EMBL/GenBank/DDBJ databases">
        <title>Pangenome of Leuconostoc gelidum warrants species status for Leuconostoc gelidum subsp. gasicomitatum.</title>
        <authorList>
            <person name="Johansson P."/>
            <person name="Sade E."/>
            <person name="Hultman J."/>
            <person name="Auvinen P."/>
            <person name="Bjorkroth J."/>
        </authorList>
    </citation>
    <scope>NUCLEOTIDE SEQUENCE</scope>
    <source>
        <strain evidence="2">A.21.4</strain>
    </source>
</reference>
<evidence type="ECO:0000259" key="1">
    <source>
        <dbReference type="PROSITE" id="PS50902"/>
    </source>
</evidence>
<dbReference type="PROSITE" id="PS50902">
    <property type="entry name" value="FLAVODOXIN_LIKE"/>
    <property type="match status" value="1"/>
</dbReference>
<dbReference type="PANTHER" id="PTHR39201">
    <property type="entry name" value="EXPORTED PROTEIN-RELATED"/>
    <property type="match status" value="1"/>
</dbReference>
<name>A0A9Q3SW66_9LACO</name>
<dbReference type="Pfam" id="PF12682">
    <property type="entry name" value="Flavodoxin_4"/>
    <property type="match status" value="1"/>
</dbReference>
<accession>A0A9Q3SW66</accession>
<dbReference type="AlphaFoldDB" id="A0A9Q3SW66"/>
<protein>
    <submittedName>
        <fullName evidence="2">Flavodoxin</fullName>
    </submittedName>
</protein>
<dbReference type="PANTHER" id="PTHR39201:SF1">
    <property type="entry name" value="FLAVODOXIN-LIKE DOMAIN-CONTAINING PROTEIN"/>
    <property type="match status" value="1"/>
</dbReference>
<dbReference type="GO" id="GO:0016651">
    <property type="term" value="F:oxidoreductase activity, acting on NAD(P)H"/>
    <property type="evidence" value="ECO:0007669"/>
    <property type="project" value="UniProtKB-ARBA"/>
</dbReference>
<feature type="domain" description="Flavodoxin-like" evidence="1">
    <location>
        <begin position="1"/>
        <end position="132"/>
    </location>
</feature>
<dbReference type="GO" id="GO:0010181">
    <property type="term" value="F:FMN binding"/>
    <property type="evidence" value="ECO:0007669"/>
    <property type="project" value="InterPro"/>
</dbReference>
<dbReference type="RefSeq" id="WP_224143938.1">
    <property type="nucleotide sequence ID" value="NZ_CBCPIF010000001.1"/>
</dbReference>
<evidence type="ECO:0000313" key="2">
    <source>
        <dbReference type="EMBL" id="MBZ5961732.1"/>
    </source>
</evidence>
<evidence type="ECO:0000313" key="3">
    <source>
        <dbReference type="Proteomes" id="UP000752647"/>
    </source>
</evidence>
<comment type="caution">
    <text evidence="2">The sequence shown here is derived from an EMBL/GenBank/DDBJ whole genome shotgun (WGS) entry which is preliminary data.</text>
</comment>
<dbReference type="Proteomes" id="UP000752647">
    <property type="component" value="Unassembled WGS sequence"/>
</dbReference>
<dbReference type="InterPro" id="IPR008254">
    <property type="entry name" value="Flavodoxin/NO_synth"/>
</dbReference>
<gene>
    <name evidence="2" type="ORF">KIJ12_00875</name>
</gene>
<dbReference type="EMBL" id="JAHBFI010000001">
    <property type="protein sequence ID" value="MBZ5961732.1"/>
    <property type="molecule type" value="Genomic_DNA"/>
</dbReference>
<dbReference type="InterPro" id="IPR029039">
    <property type="entry name" value="Flavoprotein-like_sf"/>
</dbReference>
<dbReference type="SUPFAM" id="SSF52218">
    <property type="entry name" value="Flavoproteins"/>
    <property type="match status" value="1"/>
</dbReference>
<proteinExistence type="predicted"/>
<dbReference type="Gene3D" id="3.40.50.360">
    <property type="match status" value="1"/>
</dbReference>
<organism evidence="2 3">
    <name type="scientific">Leuconostoc gasicomitatum</name>
    <dbReference type="NCBI Taxonomy" id="115778"/>
    <lineage>
        <taxon>Bacteria</taxon>
        <taxon>Bacillati</taxon>
        <taxon>Bacillota</taxon>
        <taxon>Bacilli</taxon>
        <taxon>Lactobacillales</taxon>
        <taxon>Lactobacillaceae</taxon>
        <taxon>Leuconostoc</taxon>
        <taxon>Leuconostoc gelidum group</taxon>
    </lineage>
</organism>